<comment type="caution">
    <text evidence="1">The sequence shown here is derived from an EMBL/GenBank/DDBJ whole genome shotgun (WGS) entry which is preliminary data.</text>
</comment>
<accession>A0A6A4NG25</accession>
<reference evidence="2" key="1">
    <citation type="journal article" date="2020" name="Nat. Commun.">
        <title>Genome sequence of the cluster root forming white lupin.</title>
        <authorList>
            <person name="Hufnagel B."/>
            <person name="Marques A."/>
            <person name="Soriano A."/>
            <person name="Marques L."/>
            <person name="Divol F."/>
            <person name="Doumas P."/>
            <person name="Sallet E."/>
            <person name="Mancinotti D."/>
            <person name="Carrere S."/>
            <person name="Marande W."/>
            <person name="Arribat S."/>
            <person name="Keller J."/>
            <person name="Huneau C."/>
            <person name="Blein T."/>
            <person name="Aime D."/>
            <person name="Laguerre M."/>
            <person name="Taylor J."/>
            <person name="Schubert V."/>
            <person name="Nelson M."/>
            <person name="Geu-Flores F."/>
            <person name="Crespi M."/>
            <person name="Gallardo-Guerrero K."/>
            <person name="Delaux P.-M."/>
            <person name="Salse J."/>
            <person name="Berges H."/>
            <person name="Guyot R."/>
            <person name="Gouzy J."/>
            <person name="Peret B."/>
        </authorList>
    </citation>
    <scope>NUCLEOTIDE SEQUENCE [LARGE SCALE GENOMIC DNA]</scope>
    <source>
        <strain evidence="2">cv. Amiga</strain>
    </source>
</reference>
<sequence length="55" mass="6097">MVCNLYQDVELVCVGLSREASLALYIESLLVRTVKGFPCGSLKAVSWFDFGHLSM</sequence>
<evidence type="ECO:0000313" key="2">
    <source>
        <dbReference type="Proteomes" id="UP000447434"/>
    </source>
</evidence>
<evidence type="ECO:0000313" key="1">
    <source>
        <dbReference type="EMBL" id="KAE9588392.1"/>
    </source>
</evidence>
<dbReference type="Proteomes" id="UP000447434">
    <property type="component" value="Chromosome 22"/>
</dbReference>
<keyword evidence="2" id="KW-1185">Reference proteome</keyword>
<gene>
    <name evidence="1" type="ORF">Lalb_Chr22g0354851</name>
</gene>
<protein>
    <submittedName>
        <fullName evidence="1">Uncharacterized protein</fullName>
    </submittedName>
</protein>
<proteinExistence type="predicted"/>
<dbReference type="EMBL" id="WOCE01000022">
    <property type="protein sequence ID" value="KAE9588392.1"/>
    <property type="molecule type" value="Genomic_DNA"/>
</dbReference>
<name>A0A6A4NG25_LUPAL</name>
<dbReference type="AlphaFoldDB" id="A0A6A4NG25"/>
<organism evidence="1 2">
    <name type="scientific">Lupinus albus</name>
    <name type="common">White lupine</name>
    <name type="synonym">Lupinus termis</name>
    <dbReference type="NCBI Taxonomy" id="3870"/>
    <lineage>
        <taxon>Eukaryota</taxon>
        <taxon>Viridiplantae</taxon>
        <taxon>Streptophyta</taxon>
        <taxon>Embryophyta</taxon>
        <taxon>Tracheophyta</taxon>
        <taxon>Spermatophyta</taxon>
        <taxon>Magnoliopsida</taxon>
        <taxon>eudicotyledons</taxon>
        <taxon>Gunneridae</taxon>
        <taxon>Pentapetalae</taxon>
        <taxon>rosids</taxon>
        <taxon>fabids</taxon>
        <taxon>Fabales</taxon>
        <taxon>Fabaceae</taxon>
        <taxon>Papilionoideae</taxon>
        <taxon>50 kb inversion clade</taxon>
        <taxon>genistoids sensu lato</taxon>
        <taxon>core genistoids</taxon>
        <taxon>Genisteae</taxon>
        <taxon>Lupinus</taxon>
    </lineage>
</organism>